<dbReference type="OrthoDB" id="9801679at2"/>
<accession>A0A0P9C9X4</accession>
<dbReference type="AlphaFoldDB" id="A0A0P9C9X4"/>
<keyword evidence="2" id="KW-1185">Reference proteome</keyword>
<reference evidence="1 2" key="1">
    <citation type="submission" date="2015-09" db="EMBL/GenBank/DDBJ databases">
        <title>Draft genome sequence of Alicyclobacillus ferrooxydans DSM 22381.</title>
        <authorList>
            <person name="Hemp J."/>
        </authorList>
    </citation>
    <scope>NUCLEOTIDE SEQUENCE [LARGE SCALE GENOMIC DNA]</scope>
    <source>
        <strain evidence="1 2">TC-34</strain>
    </source>
</reference>
<dbReference type="Proteomes" id="UP000050482">
    <property type="component" value="Unassembled WGS sequence"/>
</dbReference>
<comment type="caution">
    <text evidence="1">The sequence shown here is derived from an EMBL/GenBank/DDBJ whole genome shotgun (WGS) entry which is preliminary data.</text>
</comment>
<evidence type="ECO:0000313" key="2">
    <source>
        <dbReference type="Proteomes" id="UP000050482"/>
    </source>
</evidence>
<evidence type="ECO:0000313" key="1">
    <source>
        <dbReference type="EMBL" id="KPV42022.1"/>
    </source>
</evidence>
<sequence>MTTNMTITRGNIIAGPCTSFTVDGNPIGGTSGGVTMERKTTMVDLEIDQIVGSVRKVPSKDVITVTTTMSEATLANLQIAWGIATAPVVSTTPGTETLDVGVISSAIEHALVFVGPCPSGTYSSRTVTLHKAVSVATAKLSFEKDKEQAYQVTFDILPDLTQTAGSEYGTIVDQ</sequence>
<dbReference type="PATRIC" id="fig|471514.4.peg.1070"/>
<dbReference type="EMBL" id="LJCO01000085">
    <property type="protein sequence ID" value="KPV42022.1"/>
    <property type="molecule type" value="Genomic_DNA"/>
</dbReference>
<protein>
    <recommendedName>
        <fullName evidence="3">Phage tail protein</fullName>
    </recommendedName>
</protein>
<organism evidence="1 2">
    <name type="scientific">Alicyclobacillus ferrooxydans</name>
    <dbReference type="NCBI Taxonomy" id="471514"/>
    <lineage>
        <taxon>Bacteria</taxon>
        <taxon>Bacillati</taxon>
        <taxon>Bacillota</taxon>
        <taxon>Bacilli</taxon>
        <taxon>Bacillales</taxon>
        <taxon>Alicyclobacillaceae</taxon>
        <taxon>Alicyclobacillus</taxon>
    </lineage>
</organism>
<name>A0A0P9C9X4_9BACL</name>
<dbReference type="STRING" id="471514.AN477_19835"/>
<gene>
    <name evidence="1" type="ORF">AN477_19835</name>
</gene>
<proteinExistence type="predicted"/>
<evidence type="ECO:0008006" key="3">
    <source>
        <dbReference type="Google" id="ProtNLM"/>
    </source>
</evidence>
<dbReference type="RefSeq" id="WP_054970929.1">
    <property type="nucleotide sequence ID" value="NZ_LJCO01000085.1"/>
</dbReference>